<dbReference type="EMBL" id="BGPR01184721">
    <property type="protein sequence ID" value="GBM73538.1"/>
    <property type="molecule type" value="Genomic_DNA"/>
</dbReference>
<comment type="caution">
    <text evidence="1">The sequence shown here is derived from an EMBL/GenBank/DDBJ whole genome shotgun (WGS) entry which is preliminary data.</text>
</comment>
<evidence type="ECO:0000313" key="5">
    <source>
        <dbReference type="EMBL" id="GBM73538.1"/>
    </source>
</evidence>
<evidence type="ECO:0000313" key="3">
    <source>
        <dbReference type="EMBL" id="GBM73494.1"/>
    </source>
</evidence>
<gene>
    <name evidence="4" type="ORF">AVEN_121073_1</name>
    <name evidence="5" type="ORF">AVEN_140813_1</name>
    <name evidence="1" type="ORF">AVEN_169351_1</name>
    <name evidence="2" type="ORF">AVEN_242022_1</name>
    <name evidence="3" type="ORF">AVEN_26877_1</name>
</gene>
<dbReference type="Proteomes" id="UP000499080">
    <property type="component" value="Unassembled WGS sequence"/>
</dbReference>
<evidence type="ECO:0000313" key="2">
    <source>
        <dbReference type="EMBL" id="GBM63848.1"/>
    </source>
</evidence>
<dbReference type="EMBL" id="BGPR01184718">
    <property type="protein sequence ID" value="GBM73532.1"/>
    <property type="molecule type" value="Genomic_DNA"/>
</dbReference>
<accession>A0A4Y2HE85</accession>
<dbReference type="EMBL" id="BGPR01181346">
    <property type="protein sequence ID" value="GBM63616.1"/>
    <property type="molecule type" value="Genomic_DNA"/>
</dbReference>
<dbReference type="EMBL" id="BGPR01181428">
    <property type="protein sequence ID" value="GBM63848.1"/>
    <property type="molecule type" value="Genomic_DNA"/>
</dbReference>
<evidence type="ECO:0000313" key="1">
    <source>
        <dbReference type="EMBL" id="GBM63616.1"/>
    </source>
</evidence>
<evidence type="ECO:0000313" key="4">
    <source>
        <dbReference type="EMBL" id="GBM73532.1"/>
    </source>
</evidence>
<dbReference type="AlphaFoldDB" id="A0A4Y2HE85"/>
<proteinExistence type="predicted"/>
<evidence type="ECO:0000313" key="6">
    <source>
        <dbReference type="Proteomes" id="UP000499080"/>
    </source>
</evidence>
<dbReference type="EMBL" id="BGPR01184704">
    <property type="protein sequence ID" value="GBM73494.1"/>
    <property type="molecule type" value="Genomic_DNA"/>
</dbReference>
<reference evidence="1 6" key="1">
    <citation type="journal article" date="2019" name="Sci. Rep.">
        <title>Orb-weaving spider Araneus ventricosus genome elucidates the spidroin gene catalogue.</title>
        <authorList>
            <person name="Kono N."/>
            <person name="Nakamura H."/>
            <person name="Ohtoshi R."/>
            <person name="Moran D.A.P."/>
            <person name="Shinohara A."/>
            <person name="Yoshida Y."/>
            <person name="Fujiwara M."/>
            <person name="Mori M."/>
            <person name="Tomita M."/>
            <person name="Arakawa K."/>
        </authorList>
    </citation>
    <scope>NUCLEOTIDE SEQUENCE [LARGE SCALE GENOMIC DNA]</scope>
</reference>
<protein>
    <submittedName>
        <fullName evidence="1">Uncharacterized protein</fullName>
    </submittedName>
</protein>
<feature type="non-terminal residue" evidence="1">
    <location>
        <position position="1"/>
    </location>
</feature>
<keyword evidence="6" id="KW-1185">Reference proteome</keyword>
<name>A0A4Y2HE85_ARAVE</name>
<organism evidence="1 6">
    <name type="scientific">Araneus ventricosus</name>
    <name type="common">Orbweaver spider</name>
    <name type="synonym">Epeira ventricosa</name>
    <dbReference type="NCBI Taxonomy" id="182803"/>
    <lineage>
        <taxon>Eukaryota</taxon>
        <taxon>Metazoa</taxon>
        <taxon>Ecdysozoa</taxon>
        <taxon>Arthropoda</taxon>
        <taxon>Chelicerata</taxon>
        <taxon>Arachnida</taxon>
        <taxon>Araneae</taxon>
        <taxon>Araneomorphae</taxon>
        <taxon>Entelegynae</taxon>
        <taxon>Araneoidea</taxon>
        <taxon>Araneidae</taxon>
        <taxon>Araneus</taxon>
    </lineage>
</organism>
<sequence length="37" mass="4193">GYIKDSTHLPPMPATPQDLRDRIVTVVSSMTRDQLPR</sequence>